<gene>
    <name evidence="2" type="ORF">NliqN6_3448</name>
</gene>
<name>A0A8H3TT70_9TREE</name>
<feature type="region of interest" description="Disordered" evidence="1">
    <location>
        <begin position="1"/>
        <end position="119"/>
    </location>
</feature>
<accession>A0A8H3TT70</accession>
<feature type="compositionally biased region" description="Polar residues" evidence="1">
    <location>
        <begin position="15"/>
        <end position="24"/>
    </location>
</feature>
<evidence type="ECO:0000313" key="3">
    <source>
        <dbReference type="Proteomes" id="UP000620104"/>
    </source>
</evidence>
<proteinExistence type="predicted"/>
<evidence type="ECO:0000313" key="2">
    <source>
        <dbReference type="EMBL" id="GHJ87046.1"/>
    </source>
</evidence>
<evidence type="ECO:0000256" key="1">
    <source>
        <dbReference type="SAM" id="MobiDB-lite"/>
    </source>
</evidence>
<feature type="compositionally biased region" description="Polar residues" evidence="1">
    <location>
        <begin position="47"/>
        <end position="84"/>
    </location>
</feature>
<comment type="caution">
    <text evidence="2">The sequence shown here is derived from an EMBL/GenBank/DDBJ whole genome shotgun (WGS) entry which is preliminary data.</text>
</comment>
<dbReference type="EMBL" id="BLZA01000020">
    <property type="protein sequence ID" value="GHJ87046.1"/>
    <property type="molecule type" value="Genomic_DNA"/>
</dbReference>
<keyword evidence="3" id="KW-1185">Reference proteome</keyword>
<feature type="compositionally biased region" description="Acidic residues" evidence="1">
    <location>
        <begin position="88"/>
        <end position="99"/>
    </location>
</feature>
<feature type="region of interest" description="Disordered" evidence="1">
    <location>
        <begin position="263"/>
        <end position="316"/>
    </location>
</feature>
<feature type="compositionally biased region" description="Basic residues" evidence="1">
    <location>
        <begin position="109"/>
        <end position="119"/>
    </location>
</feature>
<protein>
    <submittedName>
        <fullName evidence="2">Uncharacterized protein</fullName>
    </submittedName>
</protein>
<sequence>MQTQPSGLAARPTGASATLNSSRHNPVPSKDGNEQHLANAVGDNEAPSVQTQPLDASAQLQSPSDHCQQVPSTEARSHIDQNLPQVEDASDSENEDDEQSKDTADGQRKRMPKGKGFAKRRARLVAEITLALLDRPAKRQPSPVHAQWLALAESLNQRIKQENARISRLEKNPAGWEMLALIDVYKNVQYLHQAPLGIHRPPVTPLGMHRAPVMALGQLHAGPSPMSFAPRTPYPLPHRQQPGEAFPPLPTYGQLQAIQPRPMQPRAGVRGGPRPETAHQAVNGHQSKDGGKTGITRGMGIGSSVWSGRGRGGGRG</sequence>
<dbReference type="Proteomes" id="UP000620104">
    <property type="component" value="Unassembled WGS sequence"/>
</dbReference>
<reference evidence="2" key="1">
    <citation type="submission" date="2020-07" db="EMBL/GenBank/DDBJ databases">
        <title>Draft Genome Sequence of a Deep-Sea Yeast, Naganishia (Cryptococcus) liquefaciens strain N6.</title>
        <authorList>
            <person name="Han Y.W."/>
            <person name="Kajitani R."/>
            <person name="Morimoto H."/>
            <person name="Parhat M."/>
            <person name="Tsubouchi H."/>
            <person name="Bakenova O."/>
            <person name="Ogata M."/>
            <person name="Argunhan B."/>
            <person name="Aoki R."/>
            <person name="Kajiwara S."/>
            <person name="Itoh T."/>
            <person name="Iwasaki H."/>
        </authorList>
    </citation>
    <scope>NUCLEOTIDE SEQUENCE</scope>
    <source>
        <strain evidence="2">N6</strain>
    </source>
</reference>
<dbReference type="AlphaFoldDB" id="A0A8H3TT70"/>
<organism evidence="2 3">
    <name type="scientific">Naganishia liquefaciens</name>
    <dbReference type="NCBI Taxonomy" id="104408"/>
    <lineage>
        <taxon>Eukaryota</taxon>
        <taxon>Fungi</taxon>
        <taxon>Dikarya</taxon>
        <taxon>Basidiomycota</taxon>
        <taxon>Agaricomycotina</taxon>
        <taxon>Tremellomycetes</taxon>
        <taxon>Filobasidiales</taxon>
        <taxon>Filobasidiaceae</taxon>
        <taxon>Naganishia</taxon>
    </lineage>
</organism>